<gene>
    <name evidence="1" type="ORF">DCMF_07660</name>
</gene>
<dbReference type="EMBL" id="CP017634">
    <property type="protein sequence ID" value="ATW24669.1"/>
    <property type="molecule type" value="Genomic_DNA"/>
</dbReference>
<dbReference type="RefSeq" id="WP_236860214.1">
    <property type="nucleotide sequence ID" value="NZ_CP017634.1"/>
</dbReference>
<dbReference type="Gene3D" id="3.40.30.10">
    <property type="entry name" value="Glutaredoxin"/>
    <property type="match status" value="1"/>
</dbReference>
<dbReference type="Proteomes" id="UP000323521">
    <property type="component" value="Chromosome"/>
</dbReference>
<accession>A0A3G1KQC2</accession>
<evidence type="ECO:0000313" key="1">
    <source>
        <dbReference type="EMBL" id="ATW24669.1"/>
    </source>
</evidence>
<reference evidence="1 2" key="1">
    <citation type="submission" date="2016-10" db="EMBL/GenBank/DDBJ databases">
        <title>Complete Genome Sequence of Peptococcaceae strain DCMF.</title>
        <authorList>
            <person name="Edwards R.J."/>
            <person name="Holland S.I."/>
            <person name="Deshpande N.P."/>
            <person name="Wong Y.K."/>
            <person name="Ertan H."/>
            <person name="Manefield M."/>
            <person name="Russell T.L."/>
            <person name="Lee M.J."/>
        </authorList>
    </citation>
    <scope>NUCLEOTIDE SEQUENCE [LARGE SCALE GENOMIC DNA]</scope>
    <source>
        <strain evidence="1 2">DCMF</strain>
    </source>
</reference>
<evidence type="ECO:0000313" key="2">
    <source>
        <dbReference type="Proteomes" id="UP000323521"/>
    </source>
</evidence>
<dbReference type="AlphaFoldDB" id="A0A3G1KQC2"/>
<proteinExistence type="predicted"/>
<protein>
    <submittedName>
        <fullName evidence="1">Ferredoxin</fullName>
    </submittedName>
</protein>
<dbReference type="InterPro" id="IPR036249">
    <property type="entry name" value="Thioredoxin-like_sf"/>
</dbReference>
<keyword evidence="2" id="KW-1185">Reference proteome</keyword>
<dbReference type="KEGG" id="fwa:DCMF_07660"/>
<dbReference type="CDD" id="cd02980">
    <property type="entry name" value="TRX_Fd_family"/>
    <property type="match status" value="1"/>
</dbReference>
<sequence length="119" mass="13040">MVKIKSIHDLERIKNQTLEKELKSNQKKVVVGMGTCGISAGAGEVMEAIQDEIKKRNLTDVVVTPTGCIGLCVQEPLVEVTVPGKEKVAFCLVDAAKGRQIVEQYLVNGIVNEDWVVNY</sequence>
<organism evidence="1 2">
    <name type="scientific">Formimonas warabiya</name>
    <dbReference type="NCBI Taxonomy" id="1761012"/>
    <lineage>
        <taxon>Bacteria</taxon>
        <taxon>Bacillati</taxon>
        <taxon>Bacillota</taxon>
        <taxon>Clostridia</taxon>
        <taxon>Eubacteriales</taxon>
        <taxon>Peptococcaceae</taxon>
        <taxon>Candidatus Formimonas</taxon>
    </lineage>
</organism>
<name>A0A3G1KQC2_FORW1</name>
<dbReference type="SUPFAM" id="SSF52833">
    <property type="entry name" value="Thioredoxin-like"/>
    <property type="match status" value="1"/>
</dbReference>